<dbReference type="InterPro" id="IPR000571">
    <property type="entry name" value="Znf_CCCH"/>
</dbReference>
<evidence type="ECO:0000256" key="1">
    <source>
        <dbReference type="PROSITE-ProRule" id="PRU00723"/>
    </source>
</evidence>
<organism evidence="3 4">
    <name type="scientific">Triparma strigata</name>
    <dbReference type="NCBI Taxonomy" id="1606541"/>
    <lineage>
        <taxon>Eukaryota</taxon>
        <taxon>Sar</taxon>
        <taxon>Stramenopiles</taxon>
        <taxon>Ochrophyta</taxon>
        <taxon>Bolidophyceae</taxon>
        <taxon>Parmales</taxon>
        <taxon>Triparmaceae</taxon>
        <taxon>Triparma</taxon>
    </lineage>
</organism>
<dbReference type="EMBL" id="BRXY01000238">
    <property type="protein sequence ID" value="GMH79814.1"/>
    <property type="molecule type" value="Genomic_DNA"/>
</dbReference>
<dbReference type="OrthoDB" id="5590473at2759"/>
<accession>A0A9W7AXI1</accession>
<evidence type="ECO:0000313" key="4">
    <source>
        <dbReference type="Proteomes" id="UP001165085"/>
    </source>
</evidence>
<reference evidence="4" key="1">
    <citation type="journal article" date="2023" name="Commun. Biol.">
        <title>Genome analysis of Parmales, the sister group of diatoms, reveals the evolutionary specialization of diatoms from phago-mixotrophs to photoautotrophs.</title>
        <authorList>
            <person name="Ban H."/>
            <person name="Sato S."/>
            <person name="Yoshikawa S."/>
            <person name="Yamada K."/>
            <person name="Nakamura Y."/>
            <person name="Ichinomiya M."/>
            <person name="Sato N."/>
            <person name="Blanc-Mathieu R."/>
            <person name="Endo H."/>
            <person name="Kuwata A."/>
            <person name="Ogata H."/>
        </authorList>
    </citation>
    <scope>NUCLEOTIDE SEQUENCE [LARGE SCALE GENOMIC DNA]</scope>
    <source>
        <strain evidence="4">NIES 3701</strain>
    </source>
</reference>
<dbReference type="Proteomes" id="UP001165085">
    <property type="component" value="Unassembled WGS sequence"/>
</dbReference>
<comment type="caution">
    <text evidence="3">The sequence shown here is derived from an EMBL/GenBank/DDBJ whole genome shotgun (WGS) entry which is preliminary data.</text>
</comment>
<keyword evidence="1" id="KW-0479">Metal-binding</keyword>
<dbReference type="PROSITE" id="PS50103">
    <property type="entry name" value="ZF_C3H1"/>
    <property type="match status" value="1"/>
</dbReference>
<keyword evidence="1" id="KW-0863">Zinc-finger</keyword>
<sequence length="406" mass="44483">MGPRAISRFVKAYFPLSSVRSHMSGLRPVHPLFPATPRIISFSNPAHPNIFPLQTTPTLIEESTTTAIALVVGSNILICAQINGRGGKDRSVRLKLDSLDELVMMARRAPVKSFCFGSRSHTDTGDSFVDRYYNESTGWDVHMSTRAPGGGEELVDTRLVAQIQATLLNVGTPQRIILMTGDGNPNGGRGVSFLSAVTAALNLGWIVEIWSWKASCNRLYKNLVGTTSRFSLHYLDDFRDYITLSDVDSKPKAKPHTKLTSIDKCKVVSRADMLNPNNPNYNPTLASQLSKKPRIPRKTPVLNCPVPEWDLPSSISNISFADICNPNNPHYDCFVAGGHKSSKKKPSNKIKNVTVVNGDLDLLSFFDSIDGGCGVSLPNTSEKDCLCWRKVGDCKAGTCCKFKHGV</sequence>
<feature type="domain" description="C3H1-type" evidence="2">
    <location>
        <begin position="379"/>
        <end position="406"/>
    </location>
</feature>
<evidence type="ECO:0000313" key="3">
    <source>
        <dbReference type="EMBL" id="GMH79814.1"/>
    </source>
</evidence>
<evidence type="ECO:0000259" key="2">
    <source>
        <dbReference type="PROSITE" id="PS50103"/>
    </source>
</evidence>
<dbReference type="GO" id="GO:0008270">
    <property type="term" value="F:zinc ion binding"/>
    <property type="evidence" value="ECO:0007669"/>
    <property type="project" value="UniProtKB-KW"/>
</dbReference>
<proteinExistence type="predicted"/>
<feature type="zinc finger region" description="C3H1-type" evidence="1">
    <location>
        <begin position="379"/>
        <end position="406"/>
    </location>
</feature>
<name>A0A9W7AXI1_9STRA</name>
<dbReference type="Gene3D" id="3.40.50.1010">
    <property type="entry name" value="5'-nuclease"/>
    <property type="match status" value="1"/>
</dbReference>
<gene>
    <name evidence="3" type="ORF">TrST_g3483</name>
</gene>
<protein>
    <recommendedName>
        <fullName evidence="2">C3H1-type domain-containing protein</fullName>
    </recommendedName>
</protein>
<dbReference type="AlphaFoldDB" id="A0A9W7AXI1"/>
<keyword evidence="1" id="KW-0862">Zinc</keyword>
<keyword evidence="4" id="KW-1185">Reference proteome</keyword>